<evidence type="ECO:0000256" key="2">
    <source>
        <dbReference type="ARBA" id="ARBA00023125"/>
    </source>
</evidence>
<evidence type="ECO:0000256" key="3">
    <source>
        <dbReference type="ARBA" id="ARBA00023163"/>
    </source>
</evidence>
<dbReference type="InterPro" id="IPR001647">
    <property type="entry name" value="HTH_TetR"/>
</dbReference>
<feature type="DNA-binding region" description="H-T-H motif" evidence="4">
    <location>
        <begin position="36"/>
        <end position="55"/>
    </location>
</feature>
<evidence type="ECO:0000259" key="5">
    <source>
        <dbReference type="PROSITE" id="PS50977"/>
    </source>
</evidence>
<dbReference type="InterPro" id="IPR009057">
    <property type="entry name" value="Homeodomain-like_sf"/>
</dbReference>
<dbReference type="GO" id="GO:0003700">
    <property type="term" value="F:DNA-binding transcription factor activity"/>
    <property type="evidence" value="ECO:0007669"/>
    <property type="project" value="TreeGrafter"/>
</dbReference>
<dbReference type="PROSITE" id="PS50977">
    <property type="entry name" value="HTH_TETR_2"/>
    <property type="match status" value="1"/>
</dbReference>
<sequence length="196" mass="20966">MGSGSVRRRRADAERNLNALLTAARSVLVTSGVDAPAKDITDAAGLGVGTLYRHFPRRSDLVLAVLQQEIEACADEASRLRSSSRGPGDALRLWVQGYVDLVATKRGMAEALRSEDEAVAGIRDHVTDRLEPCVAGLLADARAAGELRAELTARELLYAVALLCQRVPDADEEFNRRAVSVFLAGLRGPDATAEVS</sequence>
<dbReference type="GO" id="GO:0000976">
    <property type="term" value="F:transcription cis-regulatory region binding"/>
    <property type="evidence" value="ECO:0007669"/>
    <property type="project" value="TreeGrafter"/>
</dbReference>
<reference evidence="6 7" key="1">
    <citation type="submission" date="2020-07" db="EMBL/GenBank/DDBJ databases">
        <title>Sequencing the genomes of 1000 actinobacteria strains.</title>
        <authorList>
            <person name="Klenk H.-P."/>
        </authorList>
    </citation>
    <scope>NUCLEOTIDE SEQUENCE [LARGE SCALE GENOMIC DNA]</scope>
    <source>
        <strain evidence="6 7">DSM 104006</strain>
    </source>
</reference>
<evidence type="ECO:0000313" key="6">
    <source>
        <dbReference type="EMBL" id="NYI92326.1"/>
    </source>
</evidence>
<dbReference type="Pfam" id="PF21597">
    <property type="entry name" value="TetR_C_43"/>
    <property type="match status" value="1"/>
</dbReference>
<evidence type="ECO:0000313" key="7">
    <source>
        <dbReference type="Proteomes" id="UP000549616"/>
    </source>
</evidence>
<dbReference type="PRINTS" id="PR00455">
    <property type="entry name" value="HTHTETR"/>
</dbReference>
<evidence type="ECO:0000256" key="4">
    <source>
        <dbReference type="PROSITE-ProRule" id="PRU00335"/>
    </source>
</evidence>
<dbReference type="PANTHER" id="PTHR30055">
    <property type="entry name" value="HTH-TYPE TRANSCRIPTIONAL REGULATOR RUTR"/>
    <property type="match status" value="1"/>
</dbReference>
<protein>
    <submittedName>
        <fullName evidence="6">AcrR family transcriptional regulator</fullName>
    </submittedName>
</protein>
<dbReference type="Proteomes" id="UP000549616">
    <property type="component" value="Unassembled WGS sequence"/>
</dbReference>
<gene>
    <name evidence="6" type="ORF">HNR02_005701</name>
</gene>
<dbReference type="InterPro" id="IPR050109">
    <property type="entry name" value="HTH-type_TetR-like_transc_reg"/>
</dbReference>
<keyword evidence="1" id="KW-0805">Transcription regulation</keyword>
<dbReference type="Gene3D" id="1.10.357.10">
    <property type="entry name" value="Tetracycline Repressor, domain 2"/>
    <property type="match status" value="1"/>
</dbReference>
<keyword evidence="2 4" id="KW-0238">DNA-binding</keyword>
<dbReference type="InterPro" id="IPR036271">
    <property type="entry name" value="Tet_transcr_reg_TetR-rel_C_sf"/>
</dbReference>
<organism evidence="6 7">
    <name type="scientific">Amycolatopsis endophytica</name>
    <dbReference type="NCBI Taxonomy" id="860233"/>
    <lineage>
        <taxon>Bacteria</taxon>
        <taxon>Bacillati</taxon>
        <taxon>Actinomycetota</taxon>
        <taxon>Actinomycetes</taxon>
        <taxon>Pseudonocardiales</taxon>
        <taxon>Pseudonocardiaceae</taxon>
        <taxon>Amycolatopsis</taxon>
    </lineage>
</organism>
<comment type="caution">
    <text evidence="6">The sequence shown here is derived from an EMBL/GenBank/DDBJ whole genome shotgun (WGS) entry which is preliminary data.</text>
</comment>
<dbReference type="RefSeq" id="WP_218914302.1">
    <property type="nucleotide sequence ID" value="NZ_JACCFK010000002.1"/>
</dbReference>
<dbReference type="Pfam" id="PF00440">
    <property type="entry name" value="TetR_N"/>
    <property type="match status" value="1"/>
</dbReference>
<dbReference type="SUPFAM" id="SSF48498">
    <property type="entry name" value="Tetracyclin repressor-like, C-terminal domain"/>
    <property type="match status" value="1"/>
</dbReference>
<dbReference type="EMBL" id="JACCFK010000002">
    <property type="protein sequence ID" value="NYI92326.1"/>
    <property type="molecule type" value="Genomic_DNA"/>
</dbReference>
<dbReference type="PANTHER" id="PTHR30055:SF234">
    <property type="entry name" value="HTH-TYPE TRANSCRIPTIONAL REGULATOR BETI"/>
    <property type="match status" value="1"/>
</dbReference>
<accession>A0A853BD25</accession>
<keyword evidence="7" id="KW-1185">Reference proteome</keyword>
<feature type="domain" description="HTH tetR-type" evidence="5">
    <location>
        <begin position="14"/>
        <end position="73"/>
    </location>
</feature>
<keyword evidence="3" id="KW-0804">Transcription</keyword>
<dbReference type="InterPro" id="IPR049445">
    <property type="entry name" value="TetR_SbtR-like_C"/>
</dbReference>
<dbReference type="AlphaFoldDB" id="A0A853BD25"/>
<proteinExistence type="predicted"/>
<evidence type="ECO:0000256" key="1">
    <source>
        <dbReference type="ARBA" id="ARBA00023015"/>
    </source>
</evidence>
<name>A0A853BD25_9PSEU</name>
<dbReference type="SUPFAM" id="SSF46689">
    <property type="entry name" value="Homeodomain-like"/>
    <property type="match status" value="1"/>
</dbReference>